<dbReference type="InterPro" id="IPR015003">
    <property type="entry name" value="DUF1853"/>
</dbReference>
<keyword evidence="2" id="KW-1185">Reference proteome</keyword>
<name>A0ABS7XZL1_9FLAO</name>
<dbReference type="EMBL" id="JAIUJS010000003">
    <property type="protein sequence ID" value="MCA0153093.1"/>
    <property type="molecule type" value="Genomic_DNA"/>
</dbReference>
<proteinExistence type="predicted"/>
<gene>
    <name evidence="1" type="ORF">LBV24_07685</name>
</gene>
<evidence type="ECO:0000313" key="1">
    <source>
        <dbReference type="EMBL" id="MCA0153093.1"/>
    </source>
</evidence>
<evidence type="ECO:0000313" key="2">
    <source>
        <dbReference type="Proteomes" id="UP001198402"/>
    </source>
</evidence>
<comment type="caution">
    <text evidence="1">The sequence shown here is derived from an EMBL/GenBank/DDBJ whole genome shotgun (WGS) entry which is preliminary data.</text>
</comment>
<dbReference type="Proteomes" id="UP001198402">
    <property type="component" value="Unassembled WGS sequence"/>
</dbReference>
<accession>A0ABS7XZL1</accession>
<organism evidence="1 2">
    <name type="scientific">Winogradskyella vincentii</name>
    <dbReference type="NCBI Taxonomy" id="2877122"/>
    <lineage>
        <taxon>Bacteria</taxon>
        <taxon>Pseudomonadati</taxon>
        <taxon>Bacteroidota</taxon>
        <taxon>Flavobacteriia</taxon>
        <taxon>Flavobacteriales</taxon>
        <taxon>Flavobacteriaceae</taxon>
        <taxon>Winogradskyella</taxon>
    </lineage>
</organism>
<dbReference type="RefSeq" id="WP_224478026.1">
    <property type="nucleotide sequence ID" value="NZ_JAIUJS010000003.1"/>
</dbReference>
<dbReference type="Pfam" id="PF08907">
    <property type="entry name" value="DUF1853"/>
    <property type="match status" value="1"/>
</dbReference>
<reference evidence="2" key="1">
    <citation type="submission" date="2023-07" db="EMBL/GenBank/DDBJ databases">
        <authorList>
            <person name="Yue Y."/>
        </authorList>
    </citation>
    <scope>NUCLEOTIDE SEQUENCE [LARGE SCALE GENOMIC DNA]</scope>
    <source>
        <strain evidence="2">2Y89</strain>
    </source>
</reference>
<protein>
    <submittedName>
        <fullName evidence="1">DUF1853 family protein</fullName>
    </submittedName>
</protein>
<sequence length="274" mass="32289">MVNSQDKKILQEMFNGYQGTPLLWQDKMVFDMEQYVPDSTSKAFFKDKEFNSIRLGNLVEKFVSFQIQNLSNAEIIAENLQINKEKETIGELDILFLLEQQPIHLEIIYKFYLFDSNADPNDSLGHWIGPNRRDSLIYKLNKLKNRQLPLLFKPETILAIKNLGIDVANIKQLTCFKAQLFVPYKSNVEKLNPLNDQCITGNYLNYKLIECLKNCQFYIPTKLEWLCKPRSNVKWLNSNTANAEIMKFINENRSPLIWVKQKDNSLQKYFITWW</sequence>